<dbReference type="SUPFAM" id="SSF140383">
    <property type="entry name" value="BSD domain-like"/>
    <property type="match status" value="1"/>
</dbReference>
<evidence type="ECO:0000313" key="3">
    <source>
        <dbReference type="EMBL" id="VVC46240.1"/>
    </source>
</evidence>
<feature type="compositionally biased region" description="Basic and acidic residues" evidence="1">
    <location>
        <begin position="276"/>
        <end position="288"/>
    </location>
</feature>
<dbReference type="PANTHER" id="PTHR16019">
    <property type="entry name" value="SYNAPSE-ASSOCIATED PROTEIN"/>
    <property type="match status" value="1"/>
</dbReference>
<protein>
    <submittedName>
        <fullName evidence="3">BSD domain</fullName>
    </submittedName>
</protein>
<dbReference type="GO" id="GO:0005737">
    <property type="term" value="C:cytoplasm"/>
    <property type="evidence" value="ECO:0007669"/>
    <property type="project" value="TreeGrafter"/>
</dbReference>
<dbReference type="Proteomes" id="UP000325440">
    <property type="component" value="Unassembled WGS sequence"/>
</dbReference>
<name>A0A5E4NSR9_9HEMI</name>
<organism evidence="3 4">
    <name type="scientific">Cinara cedri</name>
    <dbReference type="NCBI Taxonomy" id="506608"/>
    <lineage>
        <taxon>Eukaryota</taxon>
        <taxon>Metazoa</taxon>
        <taxon>Ecdysozoa</taxon>
        <taxon>Arthropoda</taxon>
        <taxon>Hexapoda</taxon>
        <taxon>Insecta</taxon>
        <taxon>Pterygota</taxon>
        <taxon>Neoptera</taxon>
        <taxon>Paraneoptera</taxon>
        <taxon>Hemiptera</taxon>
        <taxon>Sternorrhyncha</taxon>
        <taxon>Aphidomorpha</taxon>
        <taxon>Aphidoidea</taxon>
        <taxon>Aphididae</taxon>
        <taxon>Lachninae</taxon>
        <taxon>Cinara</taxon>
    </lineage>
</organism>
<feature type="region of interest" description="Disordered" evidence="1">
    <location>
        <begin position="1"/>
        <end position="29"/>
    </location>
</feature>
<dbReference type="InterPro" id="IPR051494">
    <property type="entry name" value="BSD_domain-containing"/>
</dbReference>
<evidence type="ECO:0000256" key="1">
    <source>
        <dbReference type="SAM" id="MobiDB-lite"/>
    </source>
</evidence>
<dbReference type="AlphaFoldDB" id="A0A5E4NSR9"/>
<sequence length="320" mass="36506">MAEKQPNDVEDINEETIVSPEKENDGGGWWDSLYSAAKSKSAEVLESVKRDLGELTTIVTTETNNIVLNTTNVVKETLQLENPESTANTMKKSVSSFLDQMSSALNPLPDDSDEESLMIVGSDTVTLSRLQAQIYTLANDPNTFILEIDDLLEKRYKAWLDWVKSGDSSLLSNEKLTKILNECTPLRENYEKLVPNSVSHADFWYRFLFRKALLEDEDAKQQRRLEKEKQETERIDFNKELIPLSDIELSEKEQEEILSSYDQERRVSSKSNSPTEDMKKDSKLKQEDIPSTASSVTTSSLDKDEWVKDFDIEDIEPSTK</sequence>
<dbReference type="OrthoDB" id="73788at2759"/>
<dbReference type="SMART" id="SM00751">
    <property type="entry name" value="BSD"/>
    <property type="match status" value="1"/>
</dbReference>
<dbReference type="PANTHER" id="PTHR16019:SF5">
    <property type="entry name" value="BSD DOMAIN-CONTAINING PROTEIN 1"/>
    <property type="match status" value="1"/>
</dbReference>
<evidence type="ECO:0000313" key="4">
    <source>
        <dbReference type="Proteomes" id="UP000325440"/>
    </source>
</evidence>
<dbReference type="EMBL" id="CABPRJ010002452">
    <property type="protein sequence ID" value="VVC46240.1"/>
    <property type="molecule type" value="Genomic_DNA"/>
</dbReference>
<gene>
    <name evidence="3" type="ORF">CINCED_3A002924</name>
</gene>
<evidence type="ECO:0000259" key="2">
    <source>
        <dbReference type="PROSITE" id="PS50858"/>
    </source>
</evidence>
<feature type="domain" description="BSD" evidence="2">
    <location>
        <begin position="174"/>
        <end position="215"/>
    </location>
</feature>
<dbReference type="InterPro" id="IPR005607">
    <property type="entry name" value="BSD_dom"/>
</dbReference>
<dbReference type="Pfam" id="PF03909">
    <property type="entry name" value="BSD"/>
    <property type="match status" value="1"/>
</dbReference>
<feature type="compositionally biased region" description="Polar residues" evidence="1">
    <location>
        <begin position="289"/>
        <end position="300"/>
    </location>
</feature>
<feature type="region of interest" description="Disordered" evidence="1">
    <location>
        <begin position="253"/>
        <end position="300"/>
    </location>
</feature>
<reference evidence="3 4" key="1">
    <citation type="submission" date="2019-08" db="EMBL/GenBank/DDBJ databases">
        <authorList>
            <person name="Alioto T."/>
            <person name="Alioto T."/>
            <person name="Gomez Garrido J."/>
        </authorList>
    </citation>
    <scope>NUCLEOTIDE SEQUENCE [LARGE SCALE GENOMIC DNA]</scope>
</reference>
<dbReference type="InterPro" id="IPR035925">
    <property type="entry name" value="BSD_dom_sf"/>
</dbReference>
<dbReference type="PROSITE" id="PS50858">
    <property type="entry name" value="BSD"/>
    <property type="match status" value="1"/>
</dbReference>
<keyword evidence="4" id="KW-1185">Reference proteome</keyword>
<accession>A0A5E4NSR9</accession>
<dbReference type="Gene3D" id="1.10.3970.10">
    <property type="entry name" value="BSD domain"/>
    <property type="match status" value="1"/>
</dbReference>
<proteinExistence type="predicted"/>